<dbReference type="Proteomes" id="UP000266677">
    <property type="component" value="Unassembled WGS sequence"/>
</dbReference>
<evidence type="ECO:0000313" key="3">
    <source>
        <dbReference type="Proteomes" id="UP000266677"/>
    </source>
</evidence>
<comment type="caution">
    <text evidence="2">The sequence shown here is derived from an EMBL/GenBank/DDBJ whole genome shotgun (WGS) entry which is preliminary data.</text>
</comment>
<organism evidence="2 3">
    <name type="scientific">Nocardia panacis</name>
    <dbReference type="NCBI Taxonomy" id="2340916"/>
    <lineage>
        <taxon>Bacteria</taxon>
        <taxon>Bacillati</taxon>
        <taxon>Actinomycetota</taxon>
        <taxon>Actinomycetes</taxon>
        <taxon>Mycobacteriales</taxon>
        <taxon>Nocardiaceae</taxon>
        <taxon>Nocardia</taxon>
    </lineage>
</organism>
<dbReference type="RefSeq" id="WP_120043284.1">
    <property type="nucleotide sequence ID" value="NZ_QZFU01000029.1"/>
</dbReference>
<sequence length="316" mass="32807">MLAPVPPTDSPRSGFVAAAFGPDPGRAATELPEPADALDSWYGAVILGGQGRYAAARALLREIPRRSADPVLGSLAAATEGSLLRQLGWHARAAAHDGRAVALVLPALAPLPPCPVSSPPVPQADSPLLEGPPPSHAAPDARDALCDALTGLAADALGTGRLALAARLLYRTRTAMSADPHRWRAWIRWHWVCAETALVGGHSALEHARAAVALAERAPSTRHLIKSRLLLAAAYAAAGQRDPAAQLAETVAAQCRAHELLALRWAAAMLRAGLTDTETPSPAASVTATENPAEEAAICADLIARRGGRLRPFGAN</sequence>
<evidence type="ECO:0000313" key="2">
    <source>
        <dbReference type="EMBL" id="RJO72181.1"/>
    </source>
</evidence>
<gene>
    <name evidence="2" type="ORF">D5S18_23735</name>
</gene>
<proteinExistence type="predicted"/>
<reference evidence="2 3" key="1">
    <citation type="submission" date="2018-09" db="EMBL/GenBank/DDBJ databases">
        <title>YIM PH21274 draft genome.</title>
        <authorList>
            <person name="Miao C."/>
        </authorList>
    </citation>
    <scope>NUCLEOTIDE SEQUENCE [LARGE SCALE GENOMIC DNA]</scope>
    <source>
        <strain evidence="2 3">YIM PH 21724</strain>
    </source>
</reference>
<dbReference type="EMBL" id="QZFU01000029">
    <property type="protein sequence ID" value="RJO72181.1"/>
    <property type="molecule type" value="Genomic_DNA"/>
</dbReference>
<dbReference type="OrthoDB" id="4377297at2"/>
<evidence type="ECO:0000256" key="1">
    <source>
        <dbReference type="SAM" id="MobiDB-lite"/>
    </source>
</evidence>
<feature type="region of interest" description="Disordered" evidence="1">
    <location>
        <begin position="116"/>
        <end position="139"/>
    </location>
</feature>
<accession>A0A3A4KE65</accession>
<keyword evidence="3" id="KW-1185">Reference proteome</keyword>
<name>A0A3A4KE65_9NOCA</name>
<dbReference type="AlphaFoldDB" id="A0A3A4KE65"/>
<protein>
    <submittedName>
        <fullName evidence="2">Uncharacterized protein</fullName>
    </submittedName>
</protein>